<proteinExistence type="predicted"/>
<dbReference type="AlphaFoldDB" id="A0A0M3HSP3"/>
<name>A0A0M3HSP3_ASCLU</name>
<keyword evidence="1" id="KW-1185">Reference proteome</keyword>
<dbReference type="Proteomes" id="UP000036681">
    <property type="component" value="Unplaced"/>
</dbReference>
<evidence type="ECO:0000313" key="1">
    <source>
        <dbReference type="Proteomes" id="UP000036681"/>
    </source>
</evidence>
<sequence>MYGINTSSLLANWYGLCNQCKINSRDGRKGMESTTLKVRLQNEELLQKYQKQLCDRHLSPEDIANVSAKDTEQHSLFSAQSSSSILAPGYSNLFLATTGFLQGDDVDGHKSYSTQ</sequence>
<organism evidence="1 2">
    <name type="scientific">Ascaris lumbricoides</name>
    <name type="common">Giant roundworm</name>
    <dbReference type="NCBI Taxonomy" id="6252"/>
    <lineage>
        <taxon>Eukaryota</taxon>
        <taxon>Metazoa</taxon>
        <taxon>Ecdysozoa</taxon>
        <taxon>Nematoda</taxon>
        <taxon>Chromadorea</taxon>
        <taxon>Rhabditida</taxon>
        <taxon>Spirurina</taxon>
        <taxon>Ascaridomorpha</taxon>
        <taxon>Ascaridoidea</taxon>
        <taxon>Ascarididae</taxon>
        <taxon>Ascaris</taxon>
    </lineage>
</organism>
<accession>A0A0M3HSP3</accession>
<dbReference type="WBParaSite" id="ALUE_0000552101-mRNA-1">
    <property type="protein sequence ID" value="ALUE_0000552101-mRNA-1"/>
    <property type="gene ID" value="ALUE_0000552101"/>
</dbReference>
<protein>
    <submittedName>
        <fullName evidence="2">Uncharacterized protein</fullName>
    </submittedName>
</protein>
<reference evidence="2" key="1">
    <citation type="submission" date="2017-02" db="UniProtKB">
        <authorList>
            <consortium name="WormBaseParasite"/>
        </authorList>
    </citation>
    <scope>IDENTIFICATION</scope>
</reference>
<evidence type="ECO:0000313" key="2">
    <source>
        <dbReference type="WBParaSite" id="ALUE_0000552101-mRNA-1"/>
    </source>
</evidence>